<keyword evidence="1" id="KW-0472">Membrane</keyword>
<evidence type="ECO:0000313" key="3">
    <source>
        <dbReference type="Proteomes" id="UP000764837"/>
    </source>
</evidence>
<name>A0ABS2LU89_9ACTN</name>
<keyword evidence="3" id="KW-1185">Reference proteome</keyword>
<keyword evidence="1" id="KW-0812">Transmembrane</keyword>
<dbReference type="Proteomes" id="UP000764837">
    <property type="component" value="Unassembled WGS sequence"/>
</dbReference>
<protein>
    <submittedName>
        <fullName evidence="2">Uncharacterized protein</fullName>
    </submittedName>
</protein>
<reference evidence="2 3" key="1">
    <citation type="submission" date="2021-01" db="EMBL/GenBank/DDBJ databases">
        <title>Sequencing the genomes of 1000 actinobacteria strains.</title>
        <authorList>
            <person name="Klenk H.-P."/>
        </authorList>
    </citation>
    <scope>NUCLEOTIDE SEQUENCE [LARGE SCALE GENOMIC DNA]</scope>
    <source>
        <strain evidence="2 3">DSM 100204</strain>
    </source>
</reference>
<accession>A0ABS2LU89</accession>
<dbReference type="EMBL" id="JAFBBP010000001">
    <property type="protein sequence ID" value="MBM7491744.1"/>
    <property type="molecule type" value="Genomic_DNA"/>
</dbReference>
<feature type="transmembrane region" description="Helical" evidence="1">
    <location>
        <begin position="37"/>
        <end position="58"/>
    </location>
</feature>
<comment type="caution">
    <text evidence="2">The sequence shown here is derived from an EMBL/GenBank/DDBJ whole genome shotgun (WGS) entry which is preliminary data.</text>
</comment>
<evidence type="ECO:0000313" key="2">
    <source>
        <dbReference type="EMBL" id="MBM7491744.1"/>
    </source>
</evidence>
<sequence>MKNILDTPVERDLPPGAAARMRADLMTSIRRPRRRSAVRLGIATMATAAAVVAGVAMVPNGDGVRNLAMGSSELSPTLHRAVEQCLEWNSQMERLPLSMDDLAVAAEQDHHGVALFMTDTGYFTCEVSMQPHREISGGATGERVWPQRDWLPGPIQRLLLMSTEADGGDVAVTGRVSARVQRLVLEHGDGQTTTARLANGVFGLLTDDANVTRDAELVSYDSTGAELDRRLLFRSSHEFDHCYVDSAGTLVYGEPGADCRPAEPWGR</sequence>
<gene>
    <name evidence="2" type="ORF">JOD64_002966</name>
</gene>
<organism evidence="2 3">
    <name type="scientific">Micromonospora luteifusca</name>
    <dbReference type="NCBI Taxonomy" id="709860"/>
    <lineage>
        <taxon>Bacteria</taxon>
        <taxon>Bacillati</taxon>
        <taxon>Actinomycetota</taxon>
        <taxon>Actinomycetes</taxon>
        <taxon>Micromonosporales</taxon>
        <taxon>Micromonosporaceae</taxon>
        <taxon>Micromonospora</taxon>
    </lineage>
</organism>
<proteinExistence type="predicted"/>
<evidence type="ECO:0000256" key="1">
    <source>
        <dbReference type="SAM" id="Phobius"/>
    </source>
</evidence>
<keyword evidence="1" id="KW-1133">Transmembrane helix</keyword>
<dbReference type="RefSeq" id="WP_204942757.1">
    <property type="nucleotide sequence ID" value="NZ_JAFBBP010000001.1"/>
</dbReference>